<feature type="compositionally biased region" description="Polar residues" evidence="2">
    <location>
        <begin position="516"/>
        <end position="531"/>
    </location>
</feature>
<reference evidence="3 4" key="1">
    <citation type="submission" date="2017-10" db="EMBL/GenBank/DDBJ databases">
        <authorList>
            <person name="Sibley D."/>
            <person name="Venepally P."/>
            <person name="Karamycheva S."/>
            <person name="Hadjithomas M."/>
            <person name="Khan A."/>
            <person name="Brunk B."/>
            <person name="Roos D."/>
            <person name="Caler E."/>
            <person name="Lorenzi H."/>
        </authorList>
    </citation>
    <scope>NUCLEOTIDE SEQUENCE [LARGE SCALE GENOMIC DNA]</scope>
    <source>
        <strain evidence="3 4">CAST</strain>
    </source>
</reference>
<feature type="region of interest" description="Disordered" evidence="2">
    <location>
        <begin position="2516"/>
        <end position="2596"/>
    </location>
</feature>
<feature type="compositionally biased region" description="Polar residues" evidence="2">
    <location>
        <begin position="17"/>
        <end position="30"/>
    </location>
</feature>
<dbReference type="SUPFAM" id="SSF57997">
    <property type="entry name" value="Tropomyosin"/>
    <property type="match status" value="1"/>
</dbReference>
<feature type="region of interest" description="Disordered" evidence="2">
    <location>
        <begin position="1550"/>
        <end position="1572"/>
    </location>
</feature>
<sequence length="2596" mass="290382">MHPHLSSAEPQEPSGDVSPTASSQLGSPARSTVVDRGDVDLPSHLLSRDSFATSVAVSRVPEEPCAGTTAQRFDSSESEYPPPVSIFPQKYAADVSLVPGTAKAEGQESEGAQATALLQEPPSEDSPSLESKPLGASSFHRDTDNQPDPCAAPRESTVVTECRPEILVTSERESAVSLQRPPQDVGTEKPTTGGLPPSRSPLPGKSVANVAVRVSAHPVTRSVVEVPVRESDLRPKVAASRPAPQVAPWRVDQETEAYPREEVSSDDELRAGAPAQPSLVTRSALPGMPSQPLARQPCPDPGAGIALAQAGFEPVLGAAGAPALRRSEPSVTGAVRNQAASSPPETELVPSGNRDNITAPPGTRVAARHSEEVKSSPAEITEDTQFPSSAPPSFLGAPKGRSSFGGHRNCVRAPYVVEREAAPVGTYYGAHRVCVIGPQRASPARRTSWWVVSNGEEPQRPLSMYWKERAKRWKCYNDTASQEAALRTRPPPGTEQKVTVVSRRPSPDLLAPSAGSAATVQRVETSPSARATSPGMHLVLSPQQRQEPDESLQALAEARDAIQELERTLAEQEVRWRGDNMLKEGCIAYQDESIRLLKAQIKKLSEDLQCYTTSNAFRRRETAALLRHLRVLRATRGARQGSIEGLQILYRKLEAARTMGIAAGSQTADYLTGNQSITPPSPVGASYGDTPTCPHAPALQAQQPTSPASPSSALQSPSPGEPLQSSFMVSPPAHVDQNAAYSPRSPGAVGVSVSTSITGLPQPDAPAPRPELIDAETEMSEAGFDELLGEREERRRREEEEREEKRRREEEERQLLATEVKMLQQQLGILLEHEKQEEEKVRQQQGQLGLLQEQEKLLRAQAEEQESLQKQIVARLEAEAMDHALKERRREELRQLVQETTTPFPFAPNPSRRNRALLPELPRLDALPQSPLPRTSSPSPAPFVGVGQGLPSPTHSPRWKHRALDGEPLTLASPRGSSRSPTTLLLSKEDAQEREDLRRANEVLQKKCTELHGQVTYLQMAGAGLSREQLEYLEAQLAEQKEYTKALETQNKELVEMAEKALNDQKEAMEKEWGERLQAVADERDVTTEALKRQGETARSAVLELERKIGAAERTKDDALGRLVMSENKADGAEQARARAEERVRECEEEIESLRRKLSSLEQEVDAIRRDGGRRAEELQRQLEERERQVAFLEQSAGVAEQANTKLRNEVDTLKRQHSTTQCLMRSQVASLAEQMEKDQRVKEDVIAMLTSETEMLQAQAAEATANYKALEAKWTEQTERVATLETEKQALEAKWTEQQERVATLETEKKALETMWTEQKDRAATMEGEKKKLEASCERMKEESKRIQEEETRLIRAFSKTLPEGTSVTLEKILQEKEKQLEESRQRVSALKKDLEESRNECAKALEGLEAEQKNRQAEEKKYKDELEKLRERERQSESTLQSYISGLQKVQDESMKSREQTERTMKENEEKYAKLSELTAKQHFEREKVLQKHLQEKDALKQSLARMVEETEELQKRYENELQHRDDGYRRELEDNQGRLQEMLKEANERADAANKKVKEANEKAKQALSERAALEKSFQAEMENMKKQHQTELTQIRESFQKEAEKSKKNLQLQRSLSIDGMKRRHQQELAALRADSQTALSAAKLEYESAAASHEEKLKAAIESVKKEYEEALLQETRENEKLKKQHTAEVEKLSQSQVGKIDQHRRQSEHVIEELKKRHAAELEEMKERLAKSTQDYTAMVQELRDKAAKALNDAQKAHLEEIEKLKSKSKEQEEAHRREIALSMQELQTERGLRGDHSDRFRELLHERITTLQHEIDSLTMKLEDVRDKSAVLESEKESLLKVNQELEREKQQMVEERRRTVDDTRRLEKQLVEVQACVSVHEAKATQLAKDLDGKEKKLLELRQEIEKGKSDSTRKEERLRKAVEAARLVKNEEMKQRDIINSLKKQLEAKEKTLSGLEDEVDHLQEMLRAKDQNDLETLSTLKRRSTELEFDLQDMKRENAQLKRARETLERERRRTTDVIHNLQEEVRRLAGTAKVNQEDPEKERLRGQLADLERQVEDLEFQLDEHAHAEATVRGEAKHFQEESMRKSEEIEKLKKDLSLTRAKVAEANQRMRQSLSDFKKQQEELRSRLARDFARKEEELMAKYQMSRTHEEEVRSREDDSRIRELEAMIGHLTAAPTALLSTAMIAEVKSFLRHAADTLLTVSAALGDGEAIGELITHMYPMLSAKEVSQFLLKLVPTTPVSVLESLVERLEPATEAREVWDKMQKATPLLRLSPEAAGLALSIRNHSQGVRSSGVPGSRAPGSVALALGRVNGSADTRQQILRFVEVSPPLESLHLLKCVGNVLDPSDVVSLLATLLPAAPHASVASVATALFHDDAPNQIGDALGQEFAEFLKKEFTYAHHFAVLLPLTGDAIKQIRAIYAVTSNPSTDTRDTAVEAPVVPYGLQSVAAMHHRTPVMPQPAPVVPQPLPVTPPSDAFAASASAISPVLPQCYATPHAPYLSMYQPPPHSTPQRRRPDAPPAADLGRSVQTVESSRPPGPRMFNLNAKLSYKLVTQKKTGKKEKASEPVDAPIQRVVSDASTN</sequence>
<dbReference type="Gene3D" id="1.10.287.1490">
    <property type="match status" value="2"/>
</dbReference>
<dbReference type="PANTHER" id="PTHR24216">
    <property type="entry name" value="PAXILLIN-RELATED"/>
    <property type="match status" value="1"/>
</dbReference>
<feature type="compositionally biased region" description="Basic and acidic residues" evidence="2">
    <location>
        <begin position="1452"/>
        <end position="1475"/>
    </location>
</feature>
<evidence type="ECO:0000313" key="3">
    <source>
        <dbReference type="EMBL" id="RQX69235.1"/>
    </source>
</evidence>
<feature type="compositionally biased region" description="Basic and acidic residues" evidence="2">
    <location>
        <begin position="1412"/>
        <end position="1438"/>
    </location>
</feature>
<feature type="compositionally biased region" description="Low complexity" evidence="2">
    <location>
        <begin position="117"/>
        <end position="134"/>
    </location>
</feature>
<feature type="compositionally biased region" description="Low complexity" evidence="2">
    <location>
        <begin position="696"/>
        <end position="718"/>
    </location>
</feature>
<feature type="coiled-coil region" evidence="1">
    <location>
        <begin position="1948"/>
        <end position="2150"/>
    </location>
</feature>
<dbReference type="PANTHER" id="PTHR24216:SF65">
    <property type="entry name" value="PAXILLIN-LIKE PROTEIN 1"/>
    <property type="match status" value="1"/>
</dbReference>
<feature type="compositionally biased region" description="Basic and acidic residues" evidence="2">
    <location>
        <begin position="1685"/>
        <end position="1697"/>
    </location>
</feature>
<feature type="region of interest" description="Disordered" evidence="2">
    <location>
        <begin position="483"/>
        <end position="535"/>
    </location>
</feature>
<feature type="region of interest" description="Disordered" evidence="2">
    <location>
        <begin position="1"/>
        <end position="37"/>
    </location>
</feature>
<feature type="compositionally biased region" description="Basic and acidic residues" evidence="2">
    <location>
        <begin position="251"/>
        <end position="270"/>
    </location>
</feature>
<evidence type="ECO:0000256" key="2">
    <source>
        <dbReference type="SAM" id="MobiDB-lite"/>
    </source>
</evidence>
<dbReference type="Proteomes" id="UP000284452">
    <property type="component" value="Unassembled WGS sequence"/>
</dbReference>
<organism evidence="3 4">
    <name type="scientific">Toxoplasma gondii CAST</name>
    <dbReference type="NCBI Taxonomy" id="943122"/>
    <lineage>
        <taxon>Eukaryota</taxon>
        <taxon>Sar</taxon>
        <taxon>Alveolata</taxon>
        <taxon>Apicomplexa</taxon>
        <taxon>Conoidasida</taxon>
        <taxon>Coccidia</taxon>
        <taxon>Eucoccidiorida</taxon>
        <taxon>Eimeriorina</taxon>
        <taxon>Sarcocystidae</taxon>
        <taxon>Toxoplasma</taxon>
    </lineage>
</organism>
<gene>
    <name evidence="3" type="ORF">TGCAST_244470</name>
</gene>
<feature type="region of interest" description="Disordered" evidence="2">
    <location>
        <begin position="1409"/>
        <end position="1475"/>
    </location>
</feature>
<feature type="region of interest" description="Disordered" evidence="2">
    <location>
        <begin position="925"/>
        <end position="993"/>
    </location>
</feature>
<evidence type="ECO:0000313" key="4">
    <source>
        <dbReference type="Proteomes" id="UP000284452"/>
    </source>
</evidence>
<feature type="region of interest" description="Disordered" evidence="2">
    <location>
        <begin position="228"/>
        <end position="305"/>
    </location>
</feature>
<feature type="region of interest" description="Disordered" evidence="2">
    <location>
        <begin position="1685"/>
        <end position="1712"/>
    </location>
</feature>
<feature type="region of interest" description="Disordered" evidence="2">
    <location>
        <begin position="53"/>
        <end position="85"/>
    </location>
</feature>
<feature type="coiled-coil region" evidence="1">
    <location>
        <begin position="555"/>
        <end position="614"/>
    </location>
</feature>
<feature type="compositionally biased region" description="Polar residues" evidence="2">
    <location>
        <begin position="975"/>
        <end position="985"/>
    </location>
</feature>
<keyword evidence="1" id="KW-0175">Coiled coil</keyword>
<feature type="region of interest" description="Disordered" evidence="2">
    <location>
        <begin position="671"/>
        <end position="812"/>
    </location>
</feature>
<dbReference type="VEuPathDB" id="ToxoDB:TGCAST_244470"/>
<name>A0A425HT12_TOXGO</name>
<feature type="compositionally biased region" description="Basic and acidic residues" evidence="2">
    <location>
        <begin position="788"/>
        <end position="812"/>
    </location>
</feature>
<evidence type="ECO:0000256" key="1">
    <source>
        <dbReference type="SAM" id="Coils"/>
    </source>
</evidence>
<dbReference type="EMBL" id="AHIV02001628">
    <property type="protein sequence ID" value="RQX69235.1"/>
    <property type="molecule type" value="Genomic_DNA"/>
</dbReference>
<proteinExistence type="predicted"/>
<feature type="region of interest" description="Disordered" evidence="2">
    <location>
        <begin position="98"/>
        <end position="205"/>
    </location>
</feature>
<protein>
    <submittedName>
        <fullName evidence="3">Putative viral A-type inclusion protein</fullName>
    </submittedName>
</protein>
<accession>A0A425HT12</accession>
<feature type="compositionally biased region" description="Low complexity" evidence="2">
    <location>
        <begin position="193"/>
        <end position="204"/>
    </location>
</feature>
<comment type="caution">
    <text evidence="3">The sequence shown here is derived from an EMBL/GenBank/DDBJ whole genome shotgun (WGS) entry which is preliminary data.</text>
</comment>
<feature type="coiled-coil region" evidence="1">
    <location>
        <begin position="1102"/>
        <end position="1217"/>
    </location>
</feature>
<feature type="region of interest" description="Disordered" evidence="2">
    <location>
        <begin position="323"/>
        <end position="403"/>
    </location>
</feature>
<feature type="compositionally biased region" description="Basic and acidic residues" evidence="2">
    <location>
        <begin position="1550"/>
        <end position="1568"/>
    </location>
</feature>